<sequence length="83" mass="9395">MLNKITTGDARKKFANIINRVAFGNESFVLTRRGEPIAALVSMQELKLLQELEDKIDIDDASKAKKEPGDPIPWDELKKELEL</sequence>
<dbReference type="SUPFAM" id="SSF143120">
    <property type="entry name" value="YefM-like"/>
    <property type="match status" value="1"/>
</dbReference>
<dbReference type="KEGG" id="dov:DSCO28_63490"/>
<evidence type="ECO:0000313" key="3">
    <source>
        <dbReference type="EMBL" id="BBO82533.1"/>
    </source>
</evidence>
<dbReference type="InterPro" id="IPR006442">
    <property type="entry name" value="Antitoxin_Phd/YefM"/>
</dbReference>
<dbReference type="NCBIfam" id="TIGR01552">
    <property type="entry name" value="phd_fam"/>
    <property type="match status" value="1"/>
</dbReference>
<dbReference type="KEGG" id="dov:DSCO28_45080"/>
<evidence type="ECO:0000313" key="5">
    <source>
        <dbReference type="EMBL" id="BBO85783.1"/>
    </source>
</evidence>
<comment type="similarity">
    <text evidence="1 2">Belongs to the phD/YefM antitoxin family.</text>
</comment>
<accession>A0A5K7ZZV3</accession>
<dbReference type="Gene3D" id="3.40.1620.10">
    <property type="entry name" value="YefM-like domain"/>
    <property type="match status" value="1"/>
</dbReference>
<dbReference type="Proteomes" id="UP000425960">
    <property type="component" value="Chromosome"/>
</dbReference>
<evidence type="ECO:0000256" key="2">
    <source>
        <dbReference type="RuleBase" id="RU362080"/>
    </source>
</evidence>
<name>A0A5K7ZZV3_9BACT</name>
<dbReference type="Pfam" id="PF02604">
    <property type="entry name" value="PhdYeFM_antitox"/>
    <property type="match status" value="1"/>
</dbReference>
<organism evidence="5 6">
    <name type="scientific">Desulfosarcina ovata subsp. sediminis</name>
    <dbReference type="NCBI Taxonomy" id="885957"/>
    <lineage>
        <taxon>Bacteria</taxon>
        <taxon>Pseudomonadati</taxon>
        <taxon>Thermodesulfobacteriota</taxon>
        <taxon>Desulfobacteria</taxon>
        <taxon>Desulfobacterales</taxon>
        <taxon>Desulfosarcinaceae</taxon>
        <taxon>Desulfosarcina</taxon>
    </lineage>
</organism>
<dbReference type="AlphaFoldDB" id="A0A5K7ZZV3"/>
<proteinExistence type="inferred from homology"/>
<evidence type="ECO:0000256" key="1">
    <source>
        <dbReference type="ARBA" id="ARBA00009981"/>
    </source>
</evidence>
<dbReference type="RefSeq" id="WP_155322976.1">
    <property type="nucleotide sequence ID" value="NZ_AP021876.1"/>
</dbReference>
<dbReference type="EMBL" id="AP021876">
    <property type="protein sequence ID" value="BBO82533.1"/>
    <property type="molecule type" value="Genomic_DNA"/>
</dbReference>
<dbReference type="InterPro" id="IPR036165">
    <property type="entry name" value="YefM-like_sf"/>
</dbReference>
<dbReference type="EMBL" id="AP021876">
    <property type="protein sequence ID" value="BBO83942.1"/>
    <property type="molecule type" value="Genomic_DNA"/>
</dbReference>
<comment type="function">
    <text evidence="2">Antitoxin component of a type II toxin-antitoxin (TA) system.</text>
</comment>
<reference evidence="5 6" key="1">
    <citation type="submission" date="2019-11" db="EMBL/GenBank/DDBJ databases">
        <title>Comparative genomics of hydrocarbon-degrading Desulfosarcina strains.</title>
        <authorList>
            <person name="Watanabe M."/>
            <person name="Kojima H."/>
            <person name="Fukui M."/>
        </authorList>
    </citation>
    <scope>NUCLEOTIDE SEQUENCE [LARGE SCALE GENOMIC DNA]</scope>
    <source>
        <strain evidence="5 6">28bB2T</strain>
    </source>
</reference>
<dbReference type="KEGG" id="dov:DSCO28_30990"/>
<dbReference type="EMBL" id="AP021876">
    <property type="protein sequence ID" value="BBO85783.1"/>
    <property type="molecule type" value="Genomic_DNA"/>
</dbReference>
<evidence type="ECO:0000313" key="4">
    <source>
        <dbReference type="EMBL" id="BBO83942.1"/>
    </source>
</evidence>
<protein>
    <recommendedName>
        <fullName evidence="2">Antitoxin</fullName>
    </recommendedName>
</protein>
<gene>
    <name evidence="3" type="ORF">DSCO28_30990</name>
    <name evidence="4" type="ORF">DSCO28_45080</name>
    <name evidence="5" type="ORF">DSCO28_63490</name>
</gene>
<evidence type="ECO:0000313" key="6">
    <source>
        <dbReference type="Proteomes" id="UP000425960"/>
    </source>
</evidence>